<dbReference type="EMBL" id="JAGTXO010000002">
    <property type="protein sequence ID" value="KAG8469843.1"/>
    <property type="molecule type" value="Genomic_DNA"/>
</dbReference>
<dbReference type="AlphaFoldDB" id="A0A8J5XQK8"/>
<sequence length="300" mass="32666">MALGWRDRRDVGAYLRLIRVNADARAPSGLQGADWLAKRLPAFHPDLSLPDFAEATRPLLIGVPDARVADVFHALSGGASTVRADVVLERLFGRAEPVYLETSRSAHAQLATLYTERAGADLVHNLAHTDGWLKREWREEKQRANQVFGALDLNAHHMHRALRELYGVHEPVIQVPGARAATAHTRPQREHASADGFGPRYGNVRAVGLAVAHARPQREAVARPKAAVPWESRGQLAPELLPASAGFPNAPLLSTLVRTPAPQGPPTFKLATHKPVTIADQAVCKPSRKEILITAVASKR</sequence>
<organism evidence="1 2">
    <name type="scientific">Diacronema lutheri</name>
    <name type="common">Unicellular marine alga</name>
    <name type="synonym">Monochrysis lutheri</name>
    <dbReference type="NCBI Taxonomy" id="2081491"/>
    <lineage>
        <taxon>Eukaryota</taxon>
        <taxon>Haptista</taxon>
        <taxon>Haptophyta</taxon>
        <taxon>Pavlovophyceae</taxon>
        <taxon>Pavlovales</taxon>
        <taxon>Pavlovaceae</taxon>
        <taxon>Diacronema</taxon>
    </lineage>
</organism>
<accession>A0A8J5XQK8</accession>
<keyword evidence="2" id="KW-1185">Reference proteome</keyword>
<comment type="caution">
    <text evidence="1">The sequence shown here is derived from an EMBL/GenBank/DDBJ whole genome shotgun (WGS) entry which is preliminary data.</text>
</comment>
<evidence type="ECO:0000313" key="1">
    <source>
        <dbReference type="EMBL" id="KAG8469843.1"/>
    </source>
</evidence>
<name>A0A8J5XQK8_DIALT</name>
<gene>
    <name evidence="1" type="ORF">KFE25_006298</name>
</gene>
<dbReference type="OrthoDB" id="10572584at2759"/>
<proteinExistence type="predicted"/>
<reference evidence="1" key="1">
    <citation type="submission" date="2021-05" db="EMBL/GenBank/DDBJ databases">
        <title>The genome of the haptophyte Pavlova lutheri (Diacronema luteri, Pavlovales) - a model for lipid biosynthesis in eukaryotic algae.</title>
        <authorList>
            <person name="Hulatt C.J."/>
            <person name="Posewitz M.C."/>
        </authorList>
    </citation>
    <scope>NUCLEOTIDE SEQUENCE</scope>
    <source>
        <strain evidence="1">NIVA-4/92</strain>
    </source>
</reference>
<evidence type="ECO:0000313" key="2">
    <source>
        <dbReference type="Proteomes" id="UP000751190"/>
    </source>
</evidence>
<protein>
    <submittedName>
        <fullName evidence="1">Uncharacterized protein</fullName>
    </submittedName>
</protein>
<dbReference type="Proteomes" id="UP000751190">
    <property type="component" value="Unassembled WGS sequence"/>
</dbReference>